<gene>
    <name evidence="3" type="ORF">CEURO_LOCUS114</name>
</gene>
<feature type="repeat" description="PPR" evidence="2">
    <location>
        <begin position="296"/>
        <end position="330"/>
    </location>
</feature>
<dbReference type="InterPro" id="IPR046848">
    <property type="entry name" value="E_motif"/>
</dbReference>
<dbReference type="InterPro" id="IPR011990">
    <property type="entry name" value="TPR-like_helical_dom_sf"/>
</dbReference>
<evidence type="ECO:0008006" key="5">
    <source>
        <dbReference type="Google" id="ProtNLM"/>
    </source>
</evidence>
<dbReference type="InterPro" id="IPR046960">
    <property type="entry name" value="PPR_At4g14850-like_plant"/>
</dbReference>
<feature type="repeat" description="PPR" evidence="2">
    <location>
        <begin position="499"/>
        <end position="533"/>
    </location>
</feature>
<feature type="repeat" description="PPR" evidence="2">
    <location>
        <begin position="804"/>
        <end position="838"/>
    </location>
</feature>
<dbReference type="NCBIfam" id="TIGR00756">
    <property type="entry name" value="PPR"/>
    <property type="match status" value="6"/>
</dbReference>
<dbReference type="FunFam" id="1.25.40.10:FF:000073">
    <property type="entry name" value="Pentatricopeptide repeat-containing protein chloroplastic"/>
    <property type="match status" value="3"/>
</dbReference>
<dbReference type="Gene3D" id="1.25.40.10">
    <property type="entry name" value="Tetratricopeptide repeat domain"/>
    <property type="match status" value="7"/>
</dbReference>
<reference evidence="3" key="1">
    <citation type="submission" date="2022-07" db="EMBL/GenBank/DDBJ databases">
        <authorList>
            <person name="Macas J."/>
            <person name="Novak P."/>
            <person name="Neumann P."/>
        </authorList>
    </citation>
    <scope>NUCLEOTIDE SEQUENCE</scope>
</reference>
<dbReference type="Pfam" id="PF01535">
    <property type="entry name" value="PPR"/>
    <property type="match status" value="4"/>
</dbReference>
<sequence length="1038" mass="115649">MCIIAHCRKLSQLNTKSIPLQRPQFVSSTVTEFRIPPIEPWSYSENLTYNHLLKLCLHQCKQIQSHLIHDEMPQRVVCALSTCKTIHGKSVSHGFASKGNLGNAIVDLYAKCGEMDLAIGAFMCLERTDIFAWNSMASMYSKQGLLENVIDIFQLMWSSGELPNQFTYAIVLSTCARLMDVELGKQVHCSVVKRGYQFNSFTEGSLIHMYAKCRCLVDARRIFDDVVRPDTISWTVMISGYFKVGLHQEGMTLFEEMQKLGCVLDQVTYVTIINACARLGRLDAALRIFSQMPYPNVVAWNVMISGHTKAGKEVVAIQCFHDMVQVGIKPTRSTLGSVLSAIAGEANLVYGLQVHALAVKQGLESNIYVGSSLINMYAKCQKMEVAKEVFNGLVEKNDVLWNALLAGYAQNGNGFEVLNHFMNMRLSGFQPDEYTYTSILSACACLEDIDMGQQLHSVIIKNQFFGSNLYIGNALVDMYAKCGALGDALQQFDRIQCRDHISWNVIIVGFVQEGEDETGFYMFQKMMLEGITPDEVSLASVLSASANKKALGKGKEVHCLLIKVGLETGCFAGSSLVDMYCKCGNIEVATEVFSCMRERSIVSTNALIGGYAQLNTEHAINLLRNMLVEGLRPSEVTFACVLDACGDPHKLHLGQQLHCFIVKLGISYSDEFLAMTLVCMYIKSLRQADVKLLFSEFPDPKSTVLWTAMISSNILVECTEEGLIWYQEMRLCNAVPDQATFASVLKACSTLASLPDGSKIHCLIFHTGFDKDELISSSLVDMYAKCGDVQRSAQVFDEMVSKKDVISWNSLIVGFAKNGFADDALKVFSEMKQTDVQPDEITFLGLLTACSHVGLVSEGRAIYDQMTSCYGIQPRLDHCACMIDILGRWGFLKEAEEFIDRLDIEPDAMIWATYLGACRLHGDGIRGHHASEKLIEMETLNSSSYILLANIYATSGDWERVNSLRRKMKEKGVRKPPGCSWIVVEQKKHIFVAGDKFHPCAGDVYALLEDLIAQMKDRGYGGTKSFVHDEDVEYELCR</sequence>
<keyword evidence="1" id="KW-0677">Repeat</keyword>
<dbReference type="InterPro" id="IPR002885">
    <property type="entry name" value="PPR_rpt"/>
</dbReference>
<evidence type="ECO:0000256" key="1">
    <source>
        <dbReference type="ARBA" id="ARBA00022737"/>
    </source>
</evidence>
<feature type="repeat" description="PPR" evidence="2">
    <location>
        <begin position="569"/>
        <end position="603"/>
    </location>
</feature>
<proteinExistence type="predicted"/>
<feature type="repeat" description="PPR" evidence="2">
    <location>
        <begin position="230"/>
        <end position="264"/>
    </location>
</feature>
<dbReference type="GO" id="GO:0003729">
    <property type="term" value="F:mRNA binding"/>
    <property type="evidence" value="ECO:0007669"/>
    <property type="project" value="UniProtKB-ARBA"/>
</dbReference>
<dbReference type="Pfam" id="PF20431">
    <property type="entry name" value="E_motif"/>
    <property type="match status" value="1"/>
</dbReference>
<dbReference type="Proteomes" id="UP001152484">
    <property type="component" value="Unassembled WGS sequence"/>
</dbReference>
<feature type="repeat" description="PPR" evidence="2">
    <location>
        <begin position="397"/>
        <end position="431"/>
    </location>
</feature>
<feature type="repeat" description="PPR" evidence="2">
    <location>
        <begin position="941"/>
        <end position="975"/>
    </location>
</feature>
<evidence type="ECO:0000313" key="4">
    <source>
        <dbReference type="Proteomes" id="UP001152484"/>
    </source>
</evidence>
<evidence type="ECO:0000313" key="3">
    <source>
        <dbReference type="EMBL" id="CAH9050744.1"/>
    </source>
</evidence>
<feature type="repeat" description="PPR" evidence="2">
    <location>
        <begin position="265"/>
        <end position="295"/>
    </location>
</feature>
<dbReference type="PROSITE" id="PS51375">
    <property type="entry name" value="PPR"/>
    <property type="match status" value="10"/>
</dbReference>
<organism evidence="3 4">
    <name type="scientific">Cuscuta europaea</name>
    <name type="common">European dodder</name>
    <dbReference type="NCBI Taxonomy" id="41803"/>
    <lineage>
        <taxon>Eukaryota</taxon>
        <taxon>Viridiplantae</taxon>
        <taxon>Streptophyta</taxon>
        <taxon>Embryophyta</taxon>
        <taxon>Tracheophyta</taxon>
        <taxon>Spermatophyta</taxon>
        <taxon>Magnoliopsida</taxon>
        <taxon>eudicotyledons</taxon>
        <taxon>Gunneridae</taxon>
        <taxon>Pentapetalae</taxon>
        <taxon>asterids</taxon>
        <taxon>lamiids</taxon>
        <taxon>Solanales</taxon>
        <taxon>Convolvulaceae</taxon>
        <taxon>Cuscuteae</taxon>
        <taxon>Cuscuta</taxon>
        <taxon>Cuscuta subgen. Cuscuta</taxon>
    </lineage>
</organism>
<feature type="repeat" description="PPR" evidence="2">
    <location>
        <begin position="772"/>
        <end position="802"/>
    </location>
</feature>
<keyword evidence="4" id="KW-1185">Reference proteome</keyword>
<evidence type="ECO:0000256" key="2">
    <source>
        <dbReference type="PROSITE-ProRule" id="PRU00708"/>
    </source>
</evidence>
<accession>A0A9P0VM40</accession>
<dbReference type="AlphaFoldDB" id="A0A9P0VM40"/>
<name>A0A9P0VM40_CUSEU</name>
<dbReference type="OrthoDB" id="1934782at2759"/>
<dbReference type="PANTHER" id="PTHR47926">
    <property type="entry name" value="PENTATRICOPEPTIDE REPEAT-CONTAINING PROTEIN"/>
    <property type="match status" value="1"/>
</dbReference>
<dbReference type="Pfam" id="PF13041">
    <property type="entry name" value="PPR_2"/>
    <property type="match status" value="5"/>
</dbReference>
<dbReference type="FunFam" id="1.25.40.10:FF:000090">
    <property type="entry name" value="Pentatricopeptide repeat-containing protein, chloroplastic"/>
    <property type="match status" value="1"/>
</dbReference>
<feature type="repeat" description="PPR" evidence="2">
    <location>
        <begin position="129"/>
        <end position="163"/>
    </location>
</feature>
<dbReference type="PANTHER" id="PTHR47926:SF441">
    <property type="entry name" value="PENTATRICOPEPTIDE REPEAT-CONTAINING PROTEIN"/>
    <property type="match status" value="1"/>
</dbReference>
<protein>
    <recommendedName>
        <fullName evidence="5">Pentatricopeptide repeat-containing protein</fullName>
    </recommendedName>
</protein>
<comment type="caution">
    <text evidence="3">The sequence shown here is derived from an EMBL/GenBank/DDBJ whole genome shotgun (WGS) entry which is preliminary data.</text>
</comment>
<dbReference type="GO" id="GO:0009451">
    <property type="term" value="P:RNA modification"/>
    <property type="evidence" value="ECO:0007669"/>
    <property type="project" value="InterPro"/>
</dbReference>
<dbReference type="EMBL" id="CAMAPE010000001">
    <property type="protein sequence ID" value="CAH9050744.1"/>
    <property type="molecule type" value="Genomic_DNA"/>
</dbReference>
<dbReference type="FunFam" id="1.25.40.10:FF:000344">
    <property type="entry name" value="Pentatricopeptide repeat-containing protein"/>
    <property type="match status" value="1"/>
</dbReference>